<proteinExistence type="predicted"/>
<feature type="region of interest" description="Disordered" evidence="1">
    <location>
        <begin position="380"/>
        <end position="406"/>
    </location>
</feature>
<reference evidence="2" key="1">
    <citation type="journal article" date="2021" name="Proc. Natl. Acad. Sci. U.S.A.">
        <title>A Catalog of Tens of Thousands of Viruses from Human Metagenomes Reveals Hidden Associations with Chronic Diseases.</title>
        <authorList>
            <person name="Tisza M.J."/>
            <person name="Buck C.B."/>
        </authorList>
    </citation>
    <scope>NUCLEOTIDE SEQUENCE</scope>
    <source>
        <strain evidence="2">CtUS21</strain>
    </source>
</reference>
<sequence>MSNLMVIDMGALPIAYDDELAQELTKDLTAGLSGTFKRAPRLSMGNSGDWELVTPEGEAIDLGRSVNIVIVDQRNVNSRIHYEKSFDKQKEEGEFAAPDCYSTDGQYPDTSVENPLCESCKECEFNKISSNFQVGNVPCNTYRRLICVLVQEDGTFSEPVVFEPKYKSLSEKTVVRERYGSYSWYMQTLTAQVHPVTKKPMPIPTQFVVTHCTSLPKMEVATVKFGLASNAQGGYWVLSNEQRQEILRLKDSEEVQELLRPFNAAFENPSSAGRIPVINVDIDEPEEQPKKEVTKEQTKKSSPAKKAPEKKEAPAKKAPPAKKTRKVVLGMEHPDVVNTTEYDYAELKEWADDATEDEVREFLAENFPQALEPVEVEVEVEETKEDPAEVPAKKSAPKRKVVEKKAEVADNVVSNDSNVDDESVKQAEALAEDLGEFDD</sequence>
<protein>
    <submittedName>
        <fullName evidence="2">Uncharacterized protein</fullName>
    </submittedName>
</protein>
<evidence type="ECO:0000256" key="1">
    <source>
        <dbReference type="SAM" id="MobiDB-lite"/>
    </source>
</evidence>
<name>A0A8S5MQC7_9CAUD</name>
<feature type="compositionally biased region" description="Basic and acidic residues" evidence="1">
    <location>
        <begin position="306"/>
        <end position="315"/>
    </location>
</feature>
<feature type="region of interest" description="Disordered" evidence="1">
    <location>
        <begin position="280"/>
        <end position="325"/>
    </location>
</feature>
<dbReference type="EMBL" id="BK014959">
    <property type="protein sequence ID" value="DAD84420.1"/>
    <property type="molecule type" value="Genomic_DNA"/>
</dbReference>
<accession>A0A8S5MQC7</accession>
<organism evidence="2">
    <name type="scientific">Podoviridae sp. ctUS21</name>
    <dbReference type="NCBI Taxonomy" id="2826557"/>
    <lineage>
        <taxon>Viruses</taxon>
        <taxon>Duplodnaviria</taxon>
        <taxon>Heunggongvirae</taxon>
        <taxon>Uroviricota</taxon>
        <taxon>Caudoviricetes</taxon>
    </lineage>
</organism>
<feature type="compositionally biased region" description="Basic and acidic residues" evidence="1">
    <location>
        <begin position="287"/>
        <end position="299"/>
    </location>
</feature>
<evidence type="ECO:0000313" key="2">
    <source>
        <dbReference type="EMBL" id="DAD84420.1"/>
    </source>
</evidence>